<sequence>MSGWRNRPSVPSTQTSTNTQRKILSMTMATYFQSSATYAAVARAPEPVPRGEEMEGGKTRITQGTAENRRERNNEIWAEGREKEVVNEAGHCQPPPIS</sequence>
<feature type="region of interest" description="Disordered" evidence="1">
    <location>
        <begin position="1"/>
        <end position="20"/>
    </location>
</feature>
<organism evidence="2 3">
    <name type="scientific">Synaphobranchus kaupii</name>
    <name type="common">Kaup's arrowtooth eel</name>
    <dbReference type="NCBI Taxonomy" id="118154"/>
    <lineage>
        <taxon>Eukaryota</taxon>
        <taxon>Metazoa</taxon>
        <taxon>Chordata</taxon>
        <taxon>Craniata</taxon>
        <taxon>Vertebrata</taxon>
        <taxon>Euteleostomi</taxon>
        <taxon>Actinopterygii</taxon>
        <taxon>Neopterygii</taxon>
        <taxon>Teleostei</taxon>
        <taxon>Anguilliformes</taxon>
        <taxon>Synaphobranchidae</taxon>
        <taxon>Synaphobranchus</taxon>
    </lineage>
</organism>
<keyword evidence="3" id="KW-1185">Reference proteome</keyword>
<dbReference type="Proteomes" id="UP001152622">
    <property type="component" value="Chromosome 1"/>
</dbReference>
<evidence type="ECO:0000256" key="1">
    <source>
        <dbReference type="SAM" id="MobiDB-lite"/>
    </source>
</evidence>
<protein>
    <submittedName>
        <fullName evidence="2">Uncharacterized protein</fullName>
    </submittedName>
</protein>
<accession>A0A9Q1GEX2</accession>
<dbReference type="AlphaFoldDB" id="A0A9Q1GEX2"/>
<gene>
    <name evidence="2" type="ORF">SKAU_G00034200</name>
</gene>
<feature type="region of interest" description="Disordered" evidence="1">
    <location>
        <begin position="45"/>
        <end position="71"/>
    </location>
</feature>
<dbReference type="EMBL" id="JAINUF010000001">
    <property type="protein sequence ID" value="KAJ8382642.1"/>
    <property type="molecule type" value="Genomic_DNA"/>
</dbReference>
<proteinExistence type="predicted"/>
<feature type="compositionally biased region" description="Polar residues" evidence="1">
    <location>
        <begin position="9"/>
        <end position="20"/>
    </location>
</feature>
<reference evidence="2" key="1">
    <citation type="journal article" date="2023" name="Science">
        <title>Genome structures resolve the early diversification of teleost fishes.</title>
        <authorList>
            <person name="Parey E."/>
            <person name="Louis A."/>
            <person name="Montfort J."/>
            <person name="Bouchez O."/>
            <person name="Roques C."/>
            <person name="Iampietro C."/>
            <person name="Lluch J."/>
            <person name="Castinel A."/>
            <person name="Donnadieu C."/>
            <person name="Desvignes T."/>
            <person name="Floi Bucao C."/>
            <person name="Jouanno E."/>
            <person name="Wen M."/>
            <person name="Mejri S."/>
            <person name="Dirks R."/>
            <person name="Jansen H."/>
            <person name="Henkel C."/>
            <person name="Chen W.J."/>
            <person name="Zahm M."/>
            <person name="Cabau C."/>
            <person name="Klopp C."/>
            <person name="Thompson A.W."/>
            <person name="Robinson-Rechavi M."/>
            <person name="Braasch I."/>
            <person name="Lecointre G."/>
            <person name="Bobe J."/>
            <person name="Postlethwait J.H."/>
            <person name="Berthelot C."/>
            <person name="Roest Crollius H."/>
            <person name="Guiguen Y."/>
        </authorList>
    </citation>
    <scope>NUCLEOTIDE SEQUENCE</scope>
    <source>
        <strain evidence="2">WJC10195</strain>
    </source>
</reference>
<feature type="compositionally biased region" description="Basic and acidic residues" evidence="1">
    <location>
        <begin position="49"/>
        <end position="58"/>
    </location>
</feature>
<name>A0A9Q1GEX2_SYNKA</name>
<dbReference type="OrthoDB" id="10634837at2759"/>
<evidence type="ECO:0000313" key="2">
    <source>
        <dbReference type="EMBL" id="KAJ8382642.1"/>
    </source>
</evidence>
<evidence type="ECO:0000313" key="3">
    <source>
        <dbReference type="Proteomes" id="UP001152622"/>
    </source>
</evidence>
<comment type="caution">
    <text evidence="2">The sequence shown here is derived from an EMBL/GenBank/DDBJ whole genome shotgun (WGS) entry which is preliminary data.</text>
</comment>